<evidence type="ECO:0000256" key="5">
    <source>
        <dbReference type="ARBA" id="ARBA00023124"/>
    </source>
</evidence>
<dbReference type="PANTHER" id="PTHR13604:SF0">
    <property type="entry name" value="ABASIC SITE PROCESSING PROTEIN HMCES"/>
    <property type="match status" value="1"/>
</dbReference>
<evidence type="ECO:0000256" key="6">
    <source>
        <dbReference type="ARBA" id="ARBA00023125"/>
    </source>
</evidence>
<comment type="caution">
    <text evidence="9">The sequence shown here is derived from an EMBL/GenBank/DDBJ whole genome shotgun (WGS) entry which is preliminary data.</text>
</comment>
<dbReference type="EMBL" id="QYZD01000001">
    <property type="protein sequence ID" value="RJG26809.1"/>
    <property type="molecule type" value="Genomic_DNA"/>
</dbReference>
<accession>A0A3A3GSR5</accession>
<keyword evidence="2 8" id="KW-0645">Protease</keyword>
<dbReference type="Proteomes" id="UP000266177">
    <property type="component" value="Unassembled WGS sequence"/>
</dbReference>
<keyword evidence="3" id="KW-0227">DNA damage</keyword>
<dbReference type="EC" id="3.4.-.-" evidence="8"/>
<dbReference type="GO" id="GO:0016829">
    <property type="term" value="F:lyase activity"/>
    <property type="evidence" value="ECO:0007669"/>
    <property type="project" value="UniProtKB-KW"/>
</dbReference>
<dbReference type="GO" id="GO:0006508">
    <property type="term" value="P:proteolysis"/>
    <property type="evidence" value="ECO:0007669"/>
    <property type="project" value="UniProtKB-KW"/>
</dbReference>
<protein>
    <recommendedName>
        <fullName evidence="8">Abasic site processing protein</fullName>
        <ecNumber evidence="8">3.4.-.-</ecNumber>
    </recommendedName>
</protein>
<evidence type="ECO:0000256" key="8">
    <source>
        <dbReference type="RuleBase" id="RU364100"/>
    </source>
</evidence>
<organism evidence="9 10">
    <name type="scientific">Paenibacillus thiaminolyticus</name>
    <name type="common">Bacillus thiaminolyticus</name>
    <dbReference type="NCBI Taxonomy" id="49283"/>
    <lineage>
        <taxon>Bacteria</taxon>
        <taxon>Bacillati</taxon>
        <taxon>Bacillota</taxon>
        <taxon>Bacilli</taxon>
        <taxon>Bacillales</taxon>
        <taxon>Paenibacillaceae</taxon>
        <taxon>Paenibacillus</taxon>
    </lineage>
</organism>
<dbReference type="InterPro" id="IPR003738">
    <property type="entry name" value="SRAP"/>
</dbReference>
<dbReference type="OrthoDB" id="9782620at2"/>
<keyword evidence="5" id="KW-0190">Covalent protein-DNA linkage</keyword>
<dbReference type="InterPro" id="IPR036590">
    <property type="entry name" value="SRAP-like"/>
</dbReference>
<dbReference type="GO" id="GO:0106300">
    <property type="term" value="P:protein-DNA covalent cross-linking repair"/>
    <property type="evidence" value="ECO:0007669"/>
    <property type="project" value="InterPro"/>
</dbReference>
<comment type="similarity">
    <text evidence="1 8">Belongs to the SOS response-associated peptidase family.</text>
</comment>
<dbReference type="SUPFAM" id="SSF143081">
    <property type="entry name" value="BB1717-like"/>
    <property type="match status" value="1"/>
</dbReference>
<name>A0A3A3GSR5_PANTH</name>
<sequence>MCRRFSLTADLPEIIQQFEVDKVMIHYRHRYNISPTQTVPVVLQRNGVRMLDEYRWGMVPFWGKDSLNADIYSVQGNPAYWKVVERQRCIIPCSGFYYWRREGKKSFPVRTVLGGKDVFGVAGLYEQWKDAKGQAHSTCTIVMTRANELVAEFDGRMPAILEREAIGAWLDPAVTEVEALARLLVPYDPAGMTAYPVTVLVNNDEYDTSDCIKEATDLKYAYVKP</sequence>
<evidence type="ECO:0000256" key="2">
    <source>
        <dbReference type="ARBA" id="ARBA00022670"/>
    </source>
</evidence>
<keyword evidence="7" id="KW-0456">Lyase</keyword>
<evidence type="ECO:0000256" key="1">
    <source>
        <dbReference type="ARBA" id="ARBA00008136"/>
    </source>
</evidence>
<proteinExistence type="inferred from homology"/>
<evidence type="ECO:0000256" key="3">
    <source>
        <dbReference type="ARBA" id="ARBA00022763"/>
    </source>
</evidence>
<dbReference type="RefSeq" id="WP_119790383.1">
    <property type="nucleotide sequence ID" value="NZ_QYZD01000001.1"/>
</dbReference>
<dbReference type="GO" id="GO:0003697">
    <property type="term" value="F:single-stranded DNA binding"/>
    <property type="evidence" value="ECO:0007669"/>
    <property type="project" value="InterPro"/>
</dbReference>
<dbReference type="Gene3D" id="3.90.1680.10">
    <property type="entry name" value="SOS response associated peptidase-like"/>
    <property type="match status" value="1"/>
</dbReference>
<dbReference type="AlphaFoldDB" id="A0A3A3GSR5"/>
<evidence type="ECO:0000256" key="7">
    <source>
        <dbReference type="ARBA" id="ARBA00023239"/>
    </source>
</evidence>
<dbReference type="PANTHER" id="PTHR13604">
    <property type="entry name" value="DC12-RELATED"/>
    <property type="match status" value="1"/>
</dbReference>
<keyword evidence="6" id="KW-0238">DNA-binding</keyword>
<evidence type="ECO:0000256" key="4">
    <source>
        <dbReference type="ARBA" id="ARBA00022801"/>
    </source>
</evidence>
<keyword evidence="4 8" id="KW-0378">Hydrolase</keyword>
<evidence type="ECO:0000313" key="9">
    <source>
        <dbReference type="EMBL" id="RJG26809.1"/>
    </source>
</evidence>
<dbReference type="Pfam" id="PF02586">
    <property type="entry name" value="SRAP"/>
    <property type="match status" value="1"/>
</dbReference>
<gene>
    <name evidence="9" type="ORF">DQX05_01930</name>
</gene>
<dbReference type="GO" id="GO:0008233">
    <property type="term" value="F:peptidase activity"/>
    <property type="evidence" value="ECO:0007669"/>
    <property type="project" value="UniProtKB-KW"/>
</dbReference>
<evidence type="ECO:0000313" key="10">
    <source>
        <dbReference type="Proteomes" id="UP000266177"/>
    </source>
</evidence>
<reference evidence="9 10" key="1">
    <citation type="submission" date="2018-09" db="EMBL/GenBank/DDBJ databases">
        <title>Paenibacillus SK2017-BO5.</title>
        <authorList>
            <person name="Piskunova J.V."/>
            <person name="Dubiley S.A."/>
            <person name="Severinov K.V."/>
        </authorList>
    </citation>
    <scope>NUCLEOTIDE SEQUENCE [LARGE SCALE GENOMIC DNA]</scope>
    <source>
        <strain evidence="9 10">BO5</strain>
    </source>
</reference>